<evidence type="ECO:0000313" key="4">
    <source>
        <dbReference type="EMBL" id="CAK7901779.1"/>
    </source>
</evidence>
<dbReference type="PROSITE" id="PS51352">
    <property type="entry name" value="THIOREDOXIN_2"/>
    <property type="match status" value="1"/>
</dbReference>
<dbReference type="InterPro" id="IPR036249">
    <property type="entry name" value="Thioredoxin-like_sf"/>
</dbReference>
<feature type="compositionally biased region" description="Basic and acidic residues" evidence="2">
    <location>
        <begin position="214"/>
        <end position="229"/>
    </location>
</feature>
<proteinExistence type="inferred from homology"/>
<comment type="caution">
    <text evidence="4">The sequence shown here is derived from an EMBL/GenBank/DDBJ whole genome shotgun (WGS) entry which is preliminary data.</text>
</comment>
<reference evidence="4" key="1">
    <citation type="submission" date="2024-01" db="EMBL/GenBank/DDBJ databases">
        <authorList>
            <person name="Webb A."/>
        </authorList>
    </citation>
    <scope>NUCLEOTIDE SEQUENCE</scope>
    <source>
        <strain evidence="4">Pm1</strain>
    </source>
</reference>
<accession>A0AAV1T7N0</accession>
<dbReference type="GO" id="GO:0045454">
    <property type="term" value="P:cell redox homeostasis"/>
    <property type="evidence" value="ECO:0007669"/>
    <property type="project" value="TreeGrafter"/>
</dbReference>
<dbReference type="Pfam" id="PF00085">
    <property type="entry name" value="Thioredoxin"/>
    <property type="match status" value="1"/>
</dbReference>
<feature type="region of interest" description="Disordered" evidence="2">
    <location>
        <begin position="112"/>
        <end position="242"/>
    </location>
</feature>
<dbReference type="Gene3D" id="3.40.30.10">
    <property type="entry name" value="Glutaredoxin"/>
    <property type="match status" value="1"/>
</dbReference>
<comment type="similarity">
    <text evidence="1">Belongs to the thioredoxin family.</text>
</comment>
<evidence type="ECO:0000256" key="1">
    <source>
        <dbReference type="ARBA" id="ARBA00008987"/>
    </source>
</evidence>
<feature type="compositionally biased region" description="Low complexity" evidence="2">
    <location>
        <begin position="230"/>
        <end position="242"/>
    </location>
</feature>
<gene>
    <name evidence="4" type="ORF">PM001_LOCUS2340</name>
</gene>
<evidence type="ECO:0000313" key="5">
    <source>
        <dbReference type="Proteomes" id="UP001162060"/>
    </source>
</evidence>
<dbReference type="PANTHER" id="PTHR43601">
    <property type="entry name" value="THIOREDOXIN, MITOCHONDRIAL"/>
    <property type="match status" value="1"/>
</dbReference>
<feature type="compositionally biased region" description="Basic and acidic residues" evidence="2">
    <location>
        <begin position="170"/>
        <end position="181"/>
    </location>
</feature>
<organism evidence="4 5">
    <name type="scientific">Peronospora matthiolae</name>
    <dbReference type="NCBI Taxonomy" id="2874970"/>
    <lineage>
        <taxon>Eukaryota</taxon>
        <taxon>Sar</taxon>
        <taxon>Stramenopiles</taxon>
        <taxon>Oomycota</taxon>
        <taxon>Peronosporomycetes</taxon>
        <taxon>Peronosporales</taxon>
        <taxon>Peronosporaceae</taxon>
        <taxon>Peronospora</taxon>
    </lineage>
</organism>
<feature type="compositionally biased region" description="Acidic residues" evidence="2">
    <location>
        <begin position="182"/>
        <end position="213"/>
    </location>
</feature>
<dbReference type="AlphaFoldDB" id="A0AAV1T7N0"/>
<dbReference type="CDD" id="cd02947">
    <property type="entry name" value="TRX_family"/>
    <property type="match status" value="1"/>
</dbReference>
<dbReference type="PANTHER" id="PTHR43601:SF3">
    <property type="entry name" value="THIOREDOXIN, MITOCHONDRIAL"/>
    <property type="match status" value="1"/>
</dbReference>
<evidence type="ECO:0000259" key="3">
    <source>
        <dbReference type="PROSITE" id="PS51352"/>
    </source>
</evidence>
<protein>
    <recommendedName>
        <fullName evidence="3">Thioredoxin domain-containing protein</fullName>
    </recommendedName>
</protein>
<dbReference type="InterPro" id="IPR013766">
    <property type="entry name" value="Thioredoxin_domain"/>
</dbReference>
<dbReference type="EMBL" id="CAKLBY020000024">
    <property type="protein sequence ID" value="CAK7901779.1"/>
    <property type="molecule type" value="Genomic_DNA"/>
</dbReference>
<sequence length="242" mass="25540">MIAILSAADFHAAVAAATAKPLVVFFTSTQCSKSEDLAPKVAALADELAKSAAFVTVSAEELDTLVKELQVDSFPHFRVYKHNKIAGDSASSTLDEVDAFIRGLVAVDTLGTDDASSVPESAEQKTVEEEEGISATTKEKDGEEEVNGTCDAEAANGSKKRQEREELESNDEHEAKKIKTDDDGEAETVENDDAVTEEAETTDVAPEDDEAPDGTEKKREEAAAVDKIESSAVASASDVAAA</sequence>
<evidence type="ECO:0000256" key="2">
    <source>
        <dbReference type="SAM" id="MobiDB-lite"/>
    </source>
</evidence>
<feature type="domain" description="Thioredoxin" evidence="3">
    <location>
        <begin position="1"/>
        <end position="106"/>
    </location>
</feature>
<dbReference type="Proteomes" id="UP001162060">
    <property type="component" value="Unassembled WGS sequence"/>
</dbReference>
<name>A0AAV1T7N0_9STRA</name>
<dbReference type="SUPFAM" id="SSF52833">
    <property type="entry name" value="Thioredoxin-like"/>
    <property type="match status" value="1"/>
</dbReference>